<comment type="caution">
    <text evidence="2">The sequence shown here is derived from an EMBL/GenBank/DDBJ whole genome shotgun (WGS) entry which is preliminary data.</text>
</comment>
<accession>A0ABW2CE01</accession>
<proteinExistence type="predicted"/>
<sequence>MAMVSHARDELDDPGIVAASLDDPEAFGELSYAEIAAALDLPLGLFTVPKQLGTYRRQWIVDPANGTLLAIRDLVAKPPHGSRPLPPGDNGRPRSLKAANMPDRFHRPGELASYEVFEVSEWTNAEPRP</sequence>
<gene>
    <name evidence="2" type="ORF">ACFQKB_05345</name>
</gene>
<evidence type="ECO:0000256" key="1">
    <source>
        <dbReference type="SAM" id="MobiDB-lite"/>
    </source>
</evidence>
<name>A0ABW2CE01_9ACTN</name>
<evidence type="ECO:0000313" key="2">
    <source>
        <dbReference type="EMBL" id="MFC6879189.1"/>
    </source>
</evidence>
<dbReference type="EMBL" id="JBHSXS010000002">
    <property type="protein sequence ID" value="MFC6879189.1"/>
    <property type="molecule type" value="Genomic_DNA"/>
</dbReference>
<reference evidence="3" key="1">
    <citation type="journal article" date="2019" name="Int. J. Syst. Evol. Microbiol.">
        <title>The Global Catalogue of Microorganisms (GCM) 10K type strain sequencing project: providing services to taxonomists for standard genome sequencing and annotation.</title>
        <authorList>
            <consortium name="The Broad Institute Genomics Platform"/>
            <consortium name="The Broad Institute Genome Sequencing Center for Infectious Disease"/>
            <person name="Wu L."/>
            <person name="Ma J."/>
        </authorList>
    </citation>
    <scope>NUCLEOTIDE SEQUENCE [LARGE SCALE GENOMIC DNA]</scope>
    <source>
        <strain evidence="3">JCM 3369</strain>
    </source>
</reference>
<dbReference type="Proteomes" id="UP001596380">
    <property type="component" value="Unassembled WGS sequence"/>
</dbReference>
<feature type="region of interest" description="Disordered" evidence="1">
    <location>
        <begin position="77"/>
        <end position="105"/>
    </location>
</feature>
<organism evidence="2 3">
    <name type="scientific">Actinomadura yumaensis</name>
    <dbReference type="NCBI Taxonomy" id="111807"/>
    <lineage>
        <taxon>Bacteria</taxon>
        <taxon>Bacillati</taxon>
        <taxon>Actinomycetota</taxon>
        <taxon>Actinomycetes</taxon>
        <taxon>Streptosporangiales</taxon>
        <taxon>Thermomonosporaceae</taxon>
        <taxon>Actinomadura</taxon>
    </lineage>
</organism>
<protein>
    <submittedName>
        <fullName evidence="2">Uncharacterized protein</fullName>
    </submittedName>
</protein>
<keyword evidence="3" id="KW-1185">Reference proteome</keyword>
<evidence type="ECO:0000313" key="3">
    <source>
        <dbReference type="Proteomes" id="UP001596380"/>
    </source>
</evidence>
<dbReference type="RefSeq" id="WP_160823870.1">
    <property type="nucleotide sequence ID" value="NZ_JBHSXE010000001.1"/>
</dbReference>